<sequence>MTCSCQAWFRQCKPRRRLRRQCRLSCRLRLRLQLPFLRSMAMVVLPSWRGESRCLVDLRTTYEKGVQRGVSAPVAAAAAALVTGRPGRPRAQARVFALAREDAEQAENVIEGTVLVMGVHARVLFDMGATHLFISEQFAKQLAVESGVEAEELEVPLSVHTPI</sequence>
<keyword evidence="2" id="KW-1185">Reference proteome</keyword>
<comment type="caution">
    <text evidence="1">The sequence shown here is derived from an EMBL/GenBank/DDBJ whole genome shotgun (WGS) entry which is preliminary data.</text>
</comment>
<reference evidence="1" key="1">
    <citation type="submission" date="2017-07" db="EMBL/GenBank/DDBJ databases">
        <title>Taro Niue Genome Assembly and Annotation.</title>
        <authorList>
            <person name="Atibalentja N."/>
            <person name="Keating K."/>
            <person name="Fields C.J."/>
        </authorList>
    </citation>
    <scope>NUCLEOTIDE SEQUENCE</scope>
    <source>
        <strain evidence="1">Niue_2</strain>
        <tissue evidence="1">Leaf</tissue>
    </source>
</reference>
<evidence type="ECO:0000313" key="1">
    <source>
        <dbReference type="EMBL" id="MQM02456.1"/>
    </source>
</evidence>
<proteinExistence type="predicted"/>
<name>A0A843W359_COLES</name>
<dbReference type="Proteomes" id="UP000652761">
    <property type="component" value="Unassembled WGS sequence"/>
</dbReference>
<protein>
    <submittedName>
        <fullName evidence="1">Uncharacterized protein</fullName>
    </submittedName>
</protein>
<feature type="non-terminal residue" evidence="1">
    <location>
        <position position="1"/>
    </location>
</feature>
<gene>
    <name evidence="1" type="ORF">Taro_035223</name>
</gene>
<organism evidence="1 2">
    <name type="scientific">Colocasia esculenta</name>
    <name type="common">Wild taro</name>
    <name type="synonym">Arum esculentum</name>
    <dbReference type="NCBI Taxonomy" id="4460"/>
    <lineage>
        <taxon>Eukaryota</taxon>
        <taxon>Viridiplantae</taxon>
        <taxon>Streptophyta</taxon>
        <taxon>Embryophyta</taxon>
        <taxon>Tracheophyta</taxon>
        <taxon>Spermatophyta</taxon>
        <taxon>Magnoliopsida</taxon>
        <taxon>Liliopsida</taxon>
        <taxon>Araceae</taxon>
        <taxon>Aroideae</taxon>
        <taxon>Colocasieae</taxon>
        <taxon>Colocasia</taxon>
    </lineage>
</organism>
<dbReference type="OrthoDB" id="1751327at2759"/>
<dbReference type="AlphaFoldDB" id="A0A843W359"/>
<accession>A0A843W359</accession>
<evidence type="ECO:0000313" key="2">
    <source>
        <dbReference type="Proteomes" id="UP000652761"/>
    </source>
</evidence>
<dbReference type="Pfam" id="PF08284">
    <property type="entry name" value="RVP_2"/>
    <property type="match status" value="1"/>
</dbReference>
<dbReference type="EMBL" id="NMUH01002857">
    <property type="protein sequence ID" value="MQM02456.1"/>
    <property type="molecule type" value="Genomic_DNA"/>
</dbReference>